<dbReference type="InterPro" id="IPR000868">
    <property type="entry name" value="Isochorismatase-like_dom"/>
</dbReference>
<accession>A0ABT9Z4S1</accession>
<proteinExistence type="inferred from homology"/>
<reference evidence="4 5" key="1">
    <citation type="submission" date="2023-07" db="EMBL/GenBank/DDBJ databases">
        <title>Genomic Encyclopedia of Type Strains, Phase IV (KMG-IV): sequencing the most valuable type-strain genomes for metagenomic binning, comparative biology and taxonomic classification.</title>
        <authorList>
            <person name="Goeker M."/>
        </authorList>
    </citation>
    <scope>NUCLEOTIDE SEQUENCE [LARGE SCALE GENOMIC DNA]</scope>
    <source>
        <strain evidence="4 5">DSM 17723</strain>
    </source>
</reference>
<dbReference type="PANTHER" id="PTHR43540">
    <property type="entry name" value="PEROXYUREIDOACRYLATE/UREIDOACRYLATE AMIDOHYDROLASE-RELATED"/>
    <property type="match status" value="1"/>
</dbReference>
<evidence type="ECO:0000313" key="4">
    <source>
        <dbReference type="EMBL" id="MDQ0227259.1"/>
    </source>
</evidence>
<dbReference type="SUPFAM" id="SSF52499">
    <property type="entry name" value="Isochorismatase-like hydrolases"/>
    <property type="match status" value="1"/>
</dbReference>
<comment type="caution">
    <text evidence="4">The sequence shown here is derived from an EMBL/GenBank/DDBJ whole genome shotgun (WGS) entry which is preliminary data.</text>
</comment>
<dbReference type="RefSeq" id="WP_307190779.1">
    <property type="nucleotide sequence ID" value="NZ_JAUSTZ010000008.1"/>
</dbReference>
<dbReference type="InterPro" id="IPR050272">
    <property type="entry name" value="Isochorismatase-like_hydrls"/>
</dbReference>
<sequence>MNQALLIIDAQQELIDGNQEEGAVFNKEQLIKNINLVIKKATESSVTVLFWDLEVAEGKGKGFHVHNEINVPIDTKFFDKTATNPFHGTNLLHHLKSQEIEHIVIAGCKTQHCIDTAVRTATIYGFDVTLVGDAHSTTDNEFLHAEQIINHHNDTLHGHYNVEHFAIVRNSVDDLYKPTHDSYRE</sequence>
<protein>
    <submittedName>
        <fullName evidence="4">Nicotinamidase-related amidase</fullName>
    </submittedName>
</protein>
<keyword evidence="2" id="KW-0378">Hydrolase</keyword>
<evidence type="ECO:0000256" key="2">
    <source>
        <dbReference type="ARBA" id="ARBA00022801"/>
    </source>
</evidence>
<comment type="similarity">
    <text evidence="1">Belongs to the isochorismatase family.</text>
</comment>
<gene>
    <name evidence="4" type="ORF">J2S02_003604</name>
</gene>
<keyword evidence="5" id="KW-1185">Reference proteome</keyword>
<name>A0ABT9Z4S1_9BACI</name>
<feature type="domain" description="Isochorismatase-like" evidence="3">
    <location>
        <begin position="4"/>
        <end position="147"/>
    </location>
</feature>
<dbReference type="InterPro" id="IPR036380">
    <property type="entry name" value="Isochorismatase-like_sf"/>
</dbReference>
<evidence type="ECO:0000259" key="3">
    <source>
        <dbReference type="Pfam" id="PF00857"/>
    </source>
</evidence>
<evidence type="ECO:0000313" key="5">
    <source>
        <dbReference type="Proteomes" id="UP001232245"/>
    </source>
</evidence>
<dbReference type="Pfam" id="PF00857">
    <property type="entry name" value="Isochorismatase"/>
    <property type="match status" value="1"/>
</dbReference>
<organism evidence="4 5">
    <name type="scientific">Metabacillus niabensis</name>
    <dbReference type="NCBI Taxonomy" id="324854"/>
    <lineage>
        <taxon>Bacteria</taxon>
        <taxon>Bacillati</taxon>
        <taxon>Bacillota</taxon>
        <taxon>Bacilli</taxon>
        <taxon>Bacillales</taxon>
        <taxon>Bacillaceae</taxon>
        <taxon>Metabacillus</taxon>
    </lineage>
</organism>
<dbReference type="EMBL" id="JAUSTZ010000008">
    <property type="protein sequence ID" value="MDQ0227259.1"/>
    <property type="molecule type" value="Genomic_DNA"/>
</dbReference>
<dbReference type="PANTHER" id="PTHR43540:SF14">
    <property type="entry name" value="ISOCHORISMATASE"/>
    <property type="match status" value="1"/>
</dbReference>
<evidence type="ECO:0000256" key="1">
    <source>
        <dbReference type="ARBA" id="ARBA00006336"/>
    </source>
</evidence>
<dbReference type="Gene3D" id="3.40.50.850">
    <property type="entry name" value="Isochorismatase-like"/>
    <property type="match status" value="1"/>
</dbReference>
<dbReference type="Proteomes" id="UP001232245">
    <property type="component" value="Unassembled WGS sequence"/>
</dbReference>